<reference evidence="2" key="1">
    <citation type="submission" date="2019-06" db="EMBL/GenBank/DDBJ databases">
        <title>Complete mitochondrial genome sequencing of NWB CMS and Normal type.</title>
        <authorList>
            <person name="Zhang L."/>
            <person name="Wang Q."/>
            <person name="Wang Y."/>
        </authorList>
    </citation>
    <scope>NUCLEOTIDE SEQUENCE</scope>
    <source>
        <strain evidence="1">YB-A</strain>
        <strain evidence="2">YB-B</strain>
    </source>
</reference>
<dbReference type="AlphaFoldDB" id="A0A650GBD5"/>
<keyword evidence="2" id="KW-0496">Mitochondrion</keyword>
<proteinExistence type="predicted"/>
<gene>
    <name evidence="2" type="primary">orf76f</name>
</gene>
<geneLocation type="mitochondrion" evidence="2"/>
<organism evidence="2">
    <name type="scientific">Raphanus sativus</name>
    <name type="common">Radish</name>
    <name type="synonym">Raphanus raphanistrum var. sativus</name>
    <dbReference type="NCBI Taxonomy" id="3726"/>
    <lineage>
        <taxon>Eukaryota</taxon>
        <taxon>Viridiplantae</taxon>
        <taxon>Streptophyta</taxon>
        <taxon>Embryophyta</taxon>
        <taxon>Tracheophyta</taxon>
        <taxon>Spermatophyta</taxon>
        <taxon>Magnoliopsida</taxon>
        <taxon>eudicotyledons</taxon>
        <taxon>Gunneridae</taxon>
        <taxon>Pentapetalae</taxon>
        <taxon>rosids</taxon>
        <taxon>malvids</taxon>
        <taxon>Brassicales</taxon>
        <taxon>Brassicaceae</taxon>
        <taxon>Brassiceae</taxon>
        <taxon>Raphanus</taxon>
    </lineage>
</organism>
<evidence type="ECO:0000313" key="1">
    <source>
        <dbReference type="EMBL" id="QGW48373.1"/>
    </source>
</evidence>
<protein>
    <submittedName>
        <fullName evidence="2">Uncharacterized protein</fullName>
    </submittedName>
</protein>
<name>A0A650GBD5_RAPSA</name>
<dbReference type="EMBL" id="MN056359">
    <property type="protein sequence ID" value="QGW48609.1"/>
    <property type="molecule type" value="Genomic_DNA"/>
</dbReference>
<dbReference type="EMBL" id="MN056360">
    <property type="protein sequence ID" value="QGW48373.1"/>
    <property type="molecule type" value="Genomic_DNA"/>
</dbReference>
<accession>A0A650GBD5</accession>
<sequence length="76" mass="8240">MRLGPIGQKLVCAAGVERSTLHRCGLTGLGLRNPFFHSSRGLDAPFEPVFINLVAHFSGPGSISRSHKKICFSSHH</sequence>
<evidence type="ECO:0000313" key="2">
    <source>
        <dbReference type="EMBL" id="QGW48609.1"/>
    </source>
</evidence>